<dbReference type="EMBL" id="MU118067">
    <property type="protein sequence ID" value="KAF9646114.1"/>
    <property type="molecule type" value="Genomic_DNA"/>
</dbReference>
<organism evidence="1 2">
    <name type="scientific">Thelephora ganbajun</name>
    <name type="common">Ganba fungus</name>
    <dbReference type="NCBI Taxonomy" id="370292"/>
    <lineage>
        <taxon>Eukaryota</taxon>
        <taxon>Fungi</taxon>
        <taxon>Dikarya</taxon>
        <taxon>Basidiomycota</taxon>
        <taxon>Agaricomycotina</taxon>
        <taxon>Agaricomycetes</taxon>
        <taxon>Thelephorales</taxon>
        <taxon>Thelephoraceae</taxon>
        <taxon>Thelephora</taxon>
    </lineage>
</organism>
<dbReference type="Proteomes" id="UP000886501">
    <property type="component" value="Unassembled WGS sequence"/>
</dbReference>
<keyword evidence="2" id="KW-1185">Reference proteome</keyword>
<accession>A0ACB6Z9D9</accession>
<reference evidence="1" key="2">
    <citation type="journal article" date="2020" name="Nat. Commun.">
        <title>Large-scale genome sequencing of mycorrhizal fungi provides insights into the early evolution of symbiotic traits.</title>
        <authorList>
            <person name="Miyauchi S."/>
            <person name="Kiss E."/>
            <person name="Kuo A."/>
            <person name="Drula E."/>
            <person name="Kohler A."/>
            <person name="Sanchez-Garcia M."/>
            <person name="Morin E."/>
            <person name="Andreopoulos B."/>
            <person name="Barry K.W."/>
            <person name="Bonito G."/>
            <person name="Buee M."/>
            <person name="Carver A."/>
            <person name="Chen C."/>
            <person name="Cichocki N."/>
            <person name="Clum A."/>
            <person name="Culley D."/>
            <person name="Crous P.W."/>
            <person name="Fauchery L."/>
            <person name="Girlanda M."/>
            <person name="Hayes R.D."/>
            <person name="Keri Z."/>
            <person name="LaButti K."/>
            <person name="Lipzen A."/>
            <person name="Lombard V."/>
            <person name="Magnuson J."/>
            <person name="Maillard F."/>
            <person name="Murat C."/>
            <person name="Nolan M."/>
            <person name="Ohm R.A."/>
            <person name="Pangilinan J."/>
            <person name="Pereira M.F."/>
            <person name="Perotto S."/>
            <person name="Peter M."/>
            <person name="Pfister S."/>
            <person name="Riley R."/>
            <person name="Sitrit Y."/>
            <person name="Stielow J.B."/>
            <person name="Szollosi G."/>
            <person name="Zifcakova L."/>
            <person name="Stursova M."/>
            <person name="Spatafora J.W."/>
            <person name="Tedersoo L."/>
            <person name="Vaario L.M."/>
            <person name="Yamada A."/>
            <person name="Yan M."/>
            <person name="Wang P."/>
            <person name="Xu J."/>
            <person name="Bruns T."/>
            <person name="Baldrian P."/>
            <person name="Vilgalys R."/>
            <person name="Dunand C."/>
            <person name="Henrissat B."/>
            <person name="Grigoriev I.V."/>
            <person name="Hibbett D."/>
            <person name="Nagy L.G."/>
            <person name="Martin F.M."/>
        </authorList>
    </citation>
    <scope>NUCLEOTIDE SEQUENCE</scope>
    <source>
        <strain evidence="1">P2</strain>
    </source>
</reference>
<name>A0ACB6Z9D9_THEGA</name>
<protein>
    <submittedName>
        <fullName evidence="1">Uncharacterized protein</fullName>
    </submittedName>
</protein>
<proteinExistence type="predicted"/>
<evidence type="ECO:0000313" key="1">
    <source>
        <dbReference type="EMBL" id="KAF9646114.1"/>
    </source>
</evidence>
<comment type="caution">
    <text evidence="1">The sequence shown here is derived from an EMBL/GenBank/DDBJ whole genome shotgun (WGS) entry which is preliminary data.</text>
</comment>
<reference evidence="1" key="1">
    <citation type="submission" date="2019-10" db="EMBL/GenBank/DDBJ databases">
        <authorList>
            <consortium name="DOE Joint Genome Institute"/>
            <person name="Kuo A."/>
            <person name="Miyauchi S."/>
            <person name="Kiss E."/>
            <person name="Drula E."/>
            <person name="Kohler A."/>
            <person name="Sanchez-Garcia M."/>
            <person name="Andreopoulos B."/>
            <person name="Barry K.W."/>
            <person name="Bonito G."/>
            <person name="Buee M."/>
            <person name="Carver A."/>
            <person name="Chen C."/>
            <person name="Cichocki N."/>
            <person name="Clum A."/>
            <person name="Culley D."/>
            <person name="Crous P.W."/>
            <person name="Fauchery L."/>
            <person name="Girlanda M."/>
            <person name="Hayes R."/>
            <person name="Keri Z."/>
            <person name="Labutti K."/>
            <person name="Lipzen A."/>
            <person name="Lombard V."/>
            <person name="Magnuson J."/>
            <person name="Maillard F."/>
            <person name="Morin E."/>
            <person name="Murat C."/>
            <person name="Nolan M."/>
            <person name="Ohm R."/>
            <person name="Pangilinan J."/>
            <person name="Pereira M."/>
            <person name="Perotto S."/>
            <person name="Peter M."/>
            <person name="Riley R."/>
            <person name="Sitrit Y."/>
            <person name="Stielow B."/>
            <person name="Szollosi G."/>
            <person name="Zifcakova L."/>
            <person name="Stursova M."/>
            <person name="Spatafora J.W."/>
            <person name="Tedersoo L."/>
            <person name="Vaario L.-M."/>
            <person name="Yamada A."/>
            <person name="Yan M."/>
            <person name="Wang P."/>
            <person name="Xu J."/>
            <person name="Bruns T."/>
            <person name="Baldrian P."/>
            <person name="Vilgalys R."/>
            <person name="Henrissat B."/>
            <person name="Grigoriev I.V."/>
            <person name="Hibbett D."/>
            <person name="Nagy L.G."/>
            <person name="Martin F.M."/>
        </authorList>
    </citation>
    <scope>NUCLEOTIDE SEQUENCE</scope>
    <source>
        <strain evidence="1">P2</strain>
    </source>
</reference>
<sequence length="867" mass="96977">MASASFDPEPDLTPLYPTPAIVSPLLSPNFGLEPAQKVQLVTHCLIRVCVFGELSLLTYLLRDPQAQPYVDLCIRDEEDIGLISTTILGFGSDSDRDIEREECVRLLLSEGADIETPDKAGWTPLHYAAVLSPPTLVSHFLKSGCSPFIRTCRNLTALDLVTGHSLIPGRETVALLLEEAMRTEGWTGGRMEERRKALEERTAHLKRRNAVREGINQTLCLDPAWWGESESDVDSDDVDEGEIDEAVYTPPQNLGSMLAFSPPWLPEIFHTLITNFPITVRNSEPANALYLLARFACLYCDQAWLEDLIIEATDTIEDTFFNRPDDLPCLVFWLYNTTLWLHLMKCDKSINQACEALGSFEMIEEVINSVFVFIIRRAERKIDELLDAALLEHTPLLSEFDSVQFEPEWSIFRPFVTKKKPPATPAKPRPPSPPFESGSPLPSATATPSKSFQQSIRDTFSRGRNGSTVTPLQSLFPDSPPPSPTPKDITSHLTALHTLLTLSGINPALITQFWSQVMYWTACETFNRILTRKRYLCRSRAVQISMNVSVLEEWVGKMGLPRGVQSHFAPVRDVLNWLQCLSSIDDFSNLIATVQTMRSLNPLQMRRAVRDYKYEVNEGRMTEECTQYLAQLQKDWERHRVKLGVEALRKEVRMVERDRESLMSAEDVDDTPPSLPSSESISDTLAAQKSVDMLFDRLQGKSSWESAKPPEALGEFLDSRHMLPVFFPSDPRMLAALPGKLPKTAGEFRPNGKSSGSADGTPASVGSRGPLDWTMGGKKVRDVGVGMLAWVDGVAYTSRWTRPAEIEPDDEVERTHDSPAPDEDLTLNPNTPAPLESITPLTQRKSSRRGRSSMLIAGEEDEFGVVD</sequence>
<evidence type="ECO:0000313" key="2">
    <source>
        <dbReference type="Proteomes" id="UP000886501"/>
    </source>
</evidence>
<gene>
    <name evidence="1" type="ORF">BDM02DRAFT_3100418</name>
</gene>